<dbReference type="Pfam" id="PF01636">
    <property type="entry name" value="APH"/>
    <property type="match status" value="1"/>
</dbReference>
<dbReference type="OrthoDB" id="9809275at2"/>
<dbReference type="SUPFAM" id="SSF56112">
    <property type="entry name" value="Protein kinase-like (PK-like)"/>
    <property type="match status" value="1"/>
</dbReference>
<dbReference type="RefSeq" id="WP_092221478.1">
    <property type="nucleotide sequence ID" value="NZ_FNJI01000008.1"/>
</dbReference>
<feature type="domain" description="Aminoglycoside phosphotransferase" evidence="1">
    <location>
        <begin position="81"/>
        <end position="287"/>
    </location>
</feature>
<reference evidence="2 3" key="1">
    <citation type="submission" date="2016-10" db="EMBL/GenBank/DDBJ databases">
        <authorList>
            <person name="de Groot N.N."/>
        </authorList>
    </citation>
    <scope>NUCLEOTIDE SEQUENCE [LARGE SCALE GENOMIC DNA]</scope>
    <source>
        <strain evidence="2 3">DSM 12130</strain>
    </source>
</reference>
<dbReference type="Proteomes" id="UP000199073">
    <property type="component" value="Unassembled WGS sequence"/>
</dbReference>
<dbReference type="InterPro" id="IPR011009">
    <property type="entry name" value="Kinase-like_dom_sf"/>
</dbReference>
<dbReference type="InterPro" id="IPR002575">
    <property type="entry name" value="Aminoglycoside_PTrfase"/>
</dbReference>
<evidence type="ECO:0000259" key="1">
    <source>
        <dbReference type="Pfam" id="PF01636"/>
    </source>
</evidence>
<dbReference type="AlphaFoldDB" id="A0A1H0P356"/>
<dbReference type="Gene3D" id="3.90.1200.10">
    <property type="match status" value="1"/>
</dbReference>
<organism evidence="2 3">
    <name type="scientific">Desulforhopalus singaporensis</name>
    <dbReference type="NCBI Taxonomy" id="91360"/>
    <lineage>
        <taxon>Bacteria</taxon>
        <taxon>Pseudomonadati</taxon>
        <taxon>Thermodesulfobacteriota</taxon>
        <taxon>Desulfobulbia</taxon>
        <taxon>Desulfobulbales</taxon>
        <taxon>Desulfocapsaceae</taxon>
        <taxon>Desulforhopalus</taxon>
    </lineage>
</organism>
<gene>
    <name evidence="2" type="ORF">SAMN05660330_01549</name>
</gene>
<proteinExistence type="predicted"/>
<protein>
    <recommendedName>
        <fullName evidence="1">Aminoglycoside phosphotransferase domain-containing protein</fullName>
    </recommendedName>
</protein>
<dbReference type="Gene3D" id="3.30.200.20">
    <property type="entry name" value="Phosphorylase Kinase, domain 1"/>
    <property type="match status" value="1"/>
</dbReference>
<name>A0A1H0P356_9BACT</name>
<keyword evidence="3" id="KW-1185">Reference proteome</keyword>
<evidence type="ECO:0000313" key="3">
    <source>
        <dbReference type="Proteomes" id="UP000199073"/>
    </source>
</evidence>
<sequence>MQVISAIDTKILQTAAQQFSKAKLLPQSAVTRLFSPDNCTLLIPDGSTRRFFRVATGEPAGTDRSRVTSAVIVAPGKIDGESLAEAESTWRIGRHLGQRGAAVPQSYCWDRQSGIVVVEDLGQTRLYDFARRKDGEGAAGQEELIAKYEQVLEQLARLQIIGGRGFDSNWCWQGGKYDADLMIEKESGYFYRACWQDLLGNGKVCGIDLEFREIARRASQAPGHYFLHRDCQSRNIMLKNGDPVFIDFQGGRLGPLGYDVASLLIDPYCRLSPEIEQRLVERYCFFAGLLEPMDDSQFLGHYQYLALQRNMQIVGAFSFLYSKRRKPFFKEFILPSLAMLATRLEESCFADFPILKKTTDTALQQARKII</sequence>
<dbReference type="EMBL" id="FNJI01000008">
    <property type="protein sequence ID" value="SDO99125.1"/>
    <property type="molecule type" value="Genomic_DNA"/>
</dbReference>
<accession>A0A1H0P356</accession>
<evidence type="ECO:0000313" key="2">
    <source>
        <dbReference type="EMBL" id="SDO99125.1"/>
    </source>
</evidence>
<dbReference type="STRING" id="91360.SAMN05660330_01549"/>